<reference evidence="2 5" key="2">
    <citation type="submission" date="2021-08" db="EMBL/GenBank/DDBJ databases">
        <title>Complete genome sequence of the strain Aneurinibacillus thermoaerophilus CCM 8960.</title>
        <authorList>
            <person name="Musilova J."/>
            <person name="Kourilova X."/>
            <person name="Pernicova I."/>
            <person name="Bezdicek M."/>
            <person name="Lengerova M."/>
            <person name="Obruca S."/>
            <person name="Sedlar K."/>
        </authorList>
    </citation>
    <scope>NUCLEOTIDE SEQUENCE [LARGE SCALE GENOMIC DNA]</scope>
    <source>
        <strain evidence="2 5">CCM 8960</strain>
    </source>
</reference>
<dbReference type="RefSeq" id="WP_091260115.1">
    <property type="nucleotide sequence ID" value="NZ_CP080764.1"/>
</dbReference>
<reference evidence="3 4" key="1">
    <citation type="submission" date="2016-10" db="EMBL/GenBank/DDBJ databases">
        <authorList>
            <person name="de Groot N.N."/>
        </authorList>
    </citation>
    <scope>NUCLEOTIDE SEQUENCE [LARGE SCALE GENOMIC DNA]</scope>
    <source>
        <strain evidence="3 4">L 420-91</strain>
    </source>
</reference>
<dbReference type="EMBL" id="CP080764">
    <property type="protein sequence ID" value="QYY42028.1"/>
    <property type="molecule type" value="Genomic_DNA"/>
</dbReference>
<dbReference type="PANTHER" id="PTHR36832">
    <property type="entry name" value="SLR1174 PROTEIN-RELATED"/>
    <property type="match status" value="1"/>
</dbReference>
<organism evidence="3 4">
    <name type="scientific">Aneurinibacillus thermoaerophilus</name>
    <dbReference type="NCBI Taxonomy" id="143495"/>
    <lineage>
        <taxon>Bacteria</taxon>
        <taxon>Bacillati</taxon>
        <taxon>Bacillota</taxon>
        <taxon>Bacilli</taxon>
        <taxon>Bacillales</taxon>
        <taxon>Paenibacillaceae</taxon>
        <taxon>Aneurinibacillus group</taxon>
        <taxon>Aneurinibacillus</taxon>
    </lineage>
</organism>
<feature type="transmembrane region" description="Helical" evidence="1">
    <location>
        <begin position="191"/>
        <end position="219"/>
    </location>
</feature>
<keyword evidence="5" id="KW-1185">Reference proteome</keyword>
<feature type="transmembrane region" description="Helical" evidence="1">
    <location>
        <begin position="121"/>
        <end position="139"/>
    </location>
</feature>
<keyword evidence="1" id="KW-0472">Membrane</keyword>
<dbReference type="EMBL" id="FNDE01000006">
    <property type="protein sequence ID" value="SDG94456.1"/>
    <property type="molecule type" value="Genomic_DNA"/>
</dbReference>
<name>A0A1G7YDQ1_ANETH</name>
<proteinExistence type="predicted"/>
<keyword evidence="1" id="KW-1133">Transmembrane helix</keyword>
<dbReference type="Proteomes" id="UP000826616">
    <property type="component" value="Chromosome"/>
</dbReference>
<keyword evidence="1" id="KW-0812">Transmembrane</keyword>
<dbReference type="PANTHER" id="PTHR36832:SF1">
    <property type="entry name" value="SLR1174 PROTEIN"/>
    <property type="match status" value="1"/>
</dbReference>
<protein>
    <submittedName>
        <fullName evidence="2">ABC-2 family transporter protein</fullName>
    </submittedName>
    <submittedName>
        <fullName evidence="3">ABC-2 type transport system permease protein</fullName>
    </submittedName>
</protein>
<accession>A0A1G7YDQ1</accession>
<gene>
    <name evidence="2" type="ORF">K3F53_14300</name>
    <name evidence="3" type="ORF">SAMN04489735_100682</name>
</gene>
<feature type="transmembrane region" description="Helical" evidence="1">
    <location>
        <begin position="28"/>
        <end position="47"/>
    </location>
</feature>
<dbReference type="InterPro" id="IPR010390">
    <property type="entry name" value="ABC-2_transporter-like"/>
</dbReference>
<dbReference type="Pfam" id="PF06182">
    <property type="entry name" value="ABC2_membrane_6"/>
    <property type="match status" value="1"/>
</dbReference>
<dbReference type="Proteomes" id="UP000198956">
    <property type="component" value="Unassembled WGS sequence"/>
</dbReference>
<sequence length="273" mass="31196">MRRLRSYRKYIHTFQLGIQSAVEYRANFVLGIVGSVFSITILTYLWTAIFNSQSPGSTVFGYTYREMITYTLIAAVTARIIQAGFEYDVAEDIKEGGLNKFIIRPIGYLPYKIYSFLGSKLIYIVVSFILIFIILFMLNRLIQVEIRPVNIGYFLITLLLALVLNFFIFFCITTIAFWLENVSYIFEAPKILLVILSGGIFPLDVFSDTILSFLNYLPFKYTVNYPVDVLIGKYQGMELVRGVGIQVFWIVAFALISKLLWGIGIKKYIAIGG</sequence>
<feature type="transmembrane region" description="Helical" evidence="1">
    <location>
        <begin position="239"/>
        <end position="261"/>
    </location>
</feature>
<evidence type="ECO:0000313" key="5">
    <source>
        <dbReference type="Proteomes" id="UP000826616"/>
    </source>
</evidence>
<evidence type="ECO:0000256" key="1">
    <source>
        <dbReference type="SAM" id="Phobius"/>
    </source>
</evidence>
<feature type="transmembrane region" description="Helical" evidence="1">
    <location>
        <begin position="151"/>
        <end position="179"/>
    </location>
</feature>
<evidence type="ECO:0000313" key="3">
    <source>
        <dbReference type="EMBL" id="SDG94456.1"/>
    </source>
</evidence>
<dbReference type="OrthoDB" id="8582979at2"/>
<evidence type="ECO:0000313" key="2">
    <source>
        <dbReference type="EMBL" id="QYY42028.1"/>
    </source>
</evidence>
<dbReference type="AlphaFoldDB" id="A0A1G7YDQ1"/>
<dbReference type="GeneID" id="97142548"/>
<evidence type="ECO:0000313" key="4">
    <source>
        <dbReference type="Proteomes" id="UP000198956"/>
    </source>
</evidence>